<dbReference type="EMBL" id="CP042912">
    <property type="protein sequence ID" value="QEG23769.1"/>
    <property type="molecule type" value="Genomic_DNA"/>
</dbReference>
<dbReference type="Pfam" id="PF03553">
    <property type="entry name" value="Na_H_antiporter"/>
    <property type="match status" value="1"/>
</dbReference>
<evidence type="ECO:0000256" key="2">
    <source>
        <dbReference type="ARBA" id="ARBA00022448"/>
    </source>
</evidence>
<name>A0A5B9PE48_9BACT</name>
<keyword evidence="5 10" id="KW-0812">Transmembrane</keyword>
<feature type="transmembrane region" description="Helical" evidence="10">
    <location>
        <begin position="289"/>
        <end position="306"/>
    </location>
</feature>
<accession>A0A5B9PE48</accession>
<evidence type="ECO:0000259" key="11">
    <source>
        <dbReference type="Pfam" id="PF03553"/>
    </source>
</evidence>
<sequence length="519" mass="54894">MSKDNPYSSPSKTNPPTPDLPDFLTVSDEHIDSIPLWYAFVPVVVLIALLAVNVYFYKDDATYGPNQIALVVAAVTAGLFGWILKVPFNKMLEGINASIGSALNAILILLMIGALAGTWMLSGVVPAMVCYGLQILSPGTFLFACVVICSLVSVITGSSWSTIATVGIALLGIGQALGFNNAITAGAIISGAYFGDKMSPLSDTTNLAPAMAGTDLFTHIRYMAWTTVPSIVITLIAFLAIGMSNDVSGPTDQSGELVAALSEKFNISLWLMLVPLATLVLVAMKFDAVVALFCGSVLGGVCAIVMQPEVVREIGAGANYLESSYMAVVNAMKDSIEVATDFEPAQKLMQAKGMYGMMNTVWLIICAMCFGGVMEATGLLQRITRPLVSVANSTASLVATTTGSCLFLNVTASDQYLAIVVPGRMFRKTYQERGLAPENLSRTLEDAGTVTSVLVPWNTCGAAQSTVLGVETLAYLPYCFFNILSPLMTMLVAAAGFKIAKLTQGNPDNDDHVLDATGR</sequence>
<evidence type="ECO:0000256" key="6">
    <source>
        <dbReference type="ARBA" id="ARBA00022989"/>
    </source>
</evidence>
<feature type="region of interest" description="Disordered" evidence="9">
    <location>
        <begin position="1"/>
        <end position="20"/>
    </location>
</feature>
<feature type="transmembrane region" description="Helical" evidence="10">
    <location>
        <begin position="265"/>
        <end position="282"/>
    </location>
</feature>
<feature type="transmembrane region" description="Helical" evidence="10">
    <location>
        <begin position="475"/>
        <end position="497"/>
    </location>
</feature>
<keyword evidence="2" id="KW-0813">Transport</keyword>
<evidence type="ECO:0000313" key="12">
    <source>
        <dbReference type="EMBL" id="QEG23769.1"/>
    </source>
</evidence>
<proteinExistence type="inferred from homology"/>
<feature type="transmembrane region" description="Helical" evidence="10">
    <location>
        <begin position="36"/>
        <end position="56"/>
    </location>
</feature>
<reference evidence="12 13" key="1">
    <citation type="submission" date="2019-08" db="EMBL/GenBank/DDBJ databases">
        <title>Deep-cultivation of Planctomycetes and their phenomic and genomic characterization uncovers novel biology.</title>
        <authorList>
            <person name="Wiegand S."/>
            <person name="Jogler M."/>
            <person name="Boedeker C."/>
            <person name="Pinto D."/>
            <person name="Vollmers J."/>
            <person name="Rivas-Marin E."/>
            <person name="Kohn T."/>
            <person name="Peeters S.H."/>
            <person name="Heuer A."/>
            <person name="Rast P."/>
            <person name="Oberbeckmann S."/>
            <person name="Bunk B."/>
            <person name="Jeske O."/>
            <person name="Meyerdierks A."/>
            <person name="Storesund J.E."/>
            <person name="Kallscheuer N."/>
            <person name="Luecker S."/>
            <person name="Lage O.M."/>
            <person name="Pohl T."/>
            <person name="Merkel B.J."/>
            <person name="Hornburger P."/>
            <person name="Mueller R.-W."/>
            <person name="Bruemmer F."/>
            <person name="Labrenz M."/>
            <person name="Spormann A.M."/>
            <person name="Op den Camp H."/>
            <person name="Overmann J."/>
            <person name="Amann R."/>
            <person name="Jetten M.S.M."/>
            <person name="Mascher T."/>
            <person name="Medema M.H."/>
            <person name="Devos D.P."/>
            <person name="Kaster A.-K."/>
            <person name="Ovreas L."/>
            <person name="Rohde M."/>
            <person name="Galperin M.Y."/>
            <person name="Jogler C."/>
        </authorList>
    </citation>
    <scope>NUCLEOTIDE SEQUENCE [LARGE SCALE GENOMIC DNA]</scope>
    <source>
        <strain evidence="12 13">FC18</strain>
    </source>
</reference>
<keyword evidence="6 10" id="KW-1133">Transmembrane helix</keyword>
<dbReference type="InterPro" id="IPR004770">
    <property type="entry name" value="Na/H_antiport_NhaC"/>
</dbReference>
<dbReference type="GO" id="GO:0005886">
    <property type="term" value="C:plasma membrane"/>
    <property type="evidence" value="ECO:0007669"/>
    <property type="project" value="UniProtKB-SubCell"/>
</dbReference>
<feature type="domain" description="Na+/H+ antiporter NhaC-like C-terminal" evidence="11">
    <location>
        <begin position="191"/>
        <end position="496"/>
    </location>
</feature>
<evidence type="ECO:0000256" key="9">
    <source>
        <dbReference type="SAM" id="MobiDB-lite"/>
    </source>
</evidence>
<dbReference type="NCBIfam" id="TIGR00931">
    <property type="entry name" value="antiport_nhaC"/>
    <property type="match status" value="1"/>
</dbReference>
<feature type="compositionally biased region" description="Polar residues" evidence="9">
    <location>
        <begin position="1"/>
        <end position="12"/>
    </location>
</feature>
<evidence type="ECO:0000256" key="5">
    <source>
        <dbReference type="ARBA" id="ARBA00022692"/>
    </source>
</evidence>
<dbReference type="GO" id="GO:0015297">
    <property type="term" value="F:antiporter activity"/>
    <property type="evidence" value="ECO:0007669"/>
    <property type="project" value="UniProtKB-KW"/>
</dbReference>
<keyword evidence="13" id="KW-1185">Reference proteome</keyword>
<evidence type="ECO:0000256" key="7">
    <source>
        <dbReference type="ARBA" id="ARBA00023136"/>
    </source>
</evidence>
<dbReference type="InterPro" id="IPR052180">
    <property type="entry name" value="NhaC_Na-H+_Antiporter"/>
</dbReference>
<evidence type="ECO:0000256" key="4">
    <source>
        <dbReference type="ARBA" id="ARBA00022475"/>
    </source>
</evidence>
<keyword evidence="3" id="KW-0050">Antiport</keyword>
<dbReference type="OrthoDB" id="9762978at2"/>
<dbReference type="PANTHER" id="PTHR33451:SF3">
    <property type="entry name" value="MALATE-2H(+)_NA(+)-LACTATE ANTIPORTER"/>
    <property type="match status" value="1"/>
</dbReference>
<dbReference type="RefSeq" id="WP_084417383.1">
    <property type="nucleotide sequence ID" value="NZ_CP042912.1"/>
</dbReference>
<evidence type="ECO:0000256" key="1">
    <source>
        <dbReference type="ARBA" id="ARBA00004651"/>
    </source>
</evidence>
<evidence type="ECO:0000256" key="8">
    <source>
        <dbReference type="ARBA" id="ARBA00038435"/>
    </source>
</evidence>
<keyword evidence="4" id="KW-1003">Cell membrane</keyword>
<feature type="transmembrane region" description="Helical" evidence="10">
    <location>
        <begin position="387"/>
        <end position="410"/>
    </location>
</feature>
<comment type="similarity">
    <text evidence="8">Belongs to the NhaC Na(+)/H(+) (TC 2.A.35) antiporter family.</text>
</comment>
<feature type="transmembrane region" description="Helical" evidence="10">
    <location>
        <begin position="141"/>
        <end position="160"/>
    </location>
</feature>
<protein>
    <submittedName>
        <fullName evidence="12">Malate-2H(+)/Na(+)-lactate antiporter</fullName>
    </submittedName>
</protein>
<keyword evidence="7 10" id="KW-0472">Membrane</keyword>
<feature type="transmembrane region" description="Helical" evidence="10">
    <location>
        <begin position="222"/>
        <end position="245"/>
    </location>
</feature>
<evidence type="ECO:0000256" key="10">
    <source>
        <dbReference type="SAM" id="Phobius"/>
    </source>
</evidence>
<feature type="transmembrane region" description="Helical" evidence="10">
    <location>
        <begin position="166"/>
        <end position="194"/>
    </location>
</feature>
<comment type="subcellular location">
    <subcellularLocation>
        <location evidence="1">Cell membrane</location>
        <topology evidence="1">Multi-pass membrane protein</topology>
    </subcellularLocation>
</comment>
<dbReference type="InterPro" id="IPR018461">
    <property type="entry name" value="Na/H_Antiport_NhaC-like_C"/>
</dbReference>
<feature type="transmembrane region" description="Helical" evidence="10">
    <location>
        <begin position="105"/>
        <end position="129"/>
    </location>
</feature>
<evidence type="ECO:0000313" key="13">
    <source>
        <dbReference type="Proteomes" id="UP000322214"/>
    </source>
</evidence>
<dbReference type="STRING" id="980251.GCA_001642875_04281"/>
<dbReference type="AlphaFoldDB" id="A0A5B9PE48"/>
<organism evidence="12 13">
    <name type="scientific">Mariniblastus fucicola</name>
    <dbReference type="NCBI Taxonomy" id="980251"/>
    <lineage>
        <taxon>Bacteria</taxon>
        <taxon>Pseudomonadati</taxon>
        <taxon>Planctomycetota</taxon>
        <taxon>Planctomycetia</taxon>
        <taxon>Pirellulales</taxon>
        <taxon>Pirellulaceae</taxon>
        <taxon>Mariniblastus</taxon>
    </lineage>
</organism>
<feature type="transmembrane region" description="Helical" evidence="10">
    <location>
        <begin position="68"/>
        <end position="85"/>
    </location>
</feature>
<dbReference type="KEGG" id="mff:MFFC18_36710"/>
<gene>
    <name evidence="12" type="primary">mleN</name>
    <name evidence="12" type="ORF">MFFC18_36710</name>
</gene>
<dbReference type="PANTHER" id="PTHR33451">
    <property type="entry name" value="MALATE-2H(+)/NA(+)-LACTATE ANTIPORTER"/>
    <property type="match status" value="1"/>
</dbReference>
<dbReference type="Proteomes" id="UP000322214">
    <property type="component" value="Chromosome"/>
</dbReference>
<feature type="transmembrane region" description="Helical" evidence="10">
    <location>
        <begin position="361"/>
        <end position="380"/>
    </location>
</feature>
<evidence type="ECO:0000256" key="3">
    <source>
        <dbReference type="ARBA" id="ARBA00022449"/>
    </source>
</evidence>